<keyword evidence="14" id="KW-1185">Reference proteome</keyword>
<feature type="domain" description="Nucleoporin Nup188 N-terminal subdomain III" evidence="12">
    <location>
        <begin position="601"/>
        <end position="1022"/>
    </location>
</feature>
<comment type="subcellular location">
    <subcellularLocation>
        <location evidence="1">Nucleus</location>
        <location evidence="1">Nuclear pore complex</location>
    </subcellularLocation>
</comment>
<evidence type="ECO:0000259" key="12">
    <source>
        <dbReference type="Pfam" id="PF21093"/>
    </source>
</evidence>
<accession>A0ABP0UUC2</accession>
<keyword evidence="4" id="KW-0653">Protein transport</keyword>
<evidence type="ECO:0000256" key="6">
    <source>
        <dbReference type="ARBA" id="ARBA00023132"/>
    </source>
</evidence>
<dbReference type="Pfam" id="PF21093">
    <property type="entry name" value="Nup188_N-subdom_III"/>
    <property type="match status" value="1"/>
</dbReference>
<evidence type="ECO:0000256" key="9">
    <source>
        <dbReference type="ARBA" id="ARBA00040174"/>
    </source>
</evidence>
<protein>
    <recommendedName>
        <fullName evidence="9">Nucleoporin NUP188</fullName>
    </recommendedName>
</protein>
<keyword evidence="6" id="KW-0906">Nuclear pore complex</keyword>
<evidence type="ECO:0000256" key="5">
    <source>
        <dbReference type="ARBA" id="ARBA00023010"/>
    </source>
</evidence>
<dbReference type="EMBL" id="OZ019898">
    <property type="protein sequence ID" value="CAK9230144.1"/>
    <property type="molecule type" value="Genomic_DNA"/>
</dbReference>
<keyword evidence="2" id="KW-0813">Transport</keyword>
<comment type="similarity">
    <text evidence="8">Belongs to the Nup188 family.</text>
</comment>
<sequence>MASVALAIEKASSKAVSGELWWESHTQLFYALDKCGSVGGSGGGGGDGGALRRDRVEEEDDGFSHTQAEQLSRTDSRLAQRLRAHHQWLLNTVSGFKEPNSTSKAALSASQIDIGSTHSLEVKPALRQLAEQVSKHLVLDEVQAYILLDRFLEPSDAIPSTEDRSFLQSITMTYYMERQCLLKCLRLLLTFQSKSKLFPFAPVSEEGEIMIAHQAMSEEVKQLLKDGLENATYASLKERLAAATQPEHLDREYTGFWAEETALEQTLLLDILFLLYYEPLHSCKAARLKELLQTFQATVFRSSYGERLAITPESARCVVHVRQQAMLILIETLDLENLLLMVHDETPFSLGGHAFSVTEVQELDMLIGVLDPAEALEYAPLLLGWSTFLCLTSFLPSQNGQLPLQDLDHTVYARQAYQGGAYTYLLEMLKSESFQEPDVQVGGYKSVVKTLTAAFLAAYDSASQTEFDMHDIIINIFCEIYRGQESLCLELWDRESVIDGPIRNLLFSLRENFPYQTLSFVRLLAALCKGAWPAECVYDFLYKMVKITSFYQHPENSVMHGQDDIVQTTVALQVPDAPGLFIPPGTYGRILRVVDGRVSLVHWECEHCGIVVLLLRMLQQSASNYQLEEVDASLDLLQQMLSANKVLAQLLLDLDEAVATVTARSDGRMESSLSVDVVAMICAIINGLVQNSNSDIMLASCLHILGSFALCSPQQVILELSRTSLFQPISSSLGGDGDLFGGSYLQALLLKTEQGSGDYPLIVAVLDLTKILVEKGVDSEVLSSLVMYVVRDLFVNHGNWKYQQPHQRWQITTEALQVALMTITRTSSKSLFGNLRRMLLEAFLFDSIIQDVLLQVLSIDAPTLEELHFSRVRSRELEWVQQALENVLLLLHHVLLDVTMGLASKNYPGTSLLEQSLFRKFVGPLSVIAVIASFLSFSRNVDLQLASAKMLTSLCISAQKARPHPISIASYVTFPEQRKVLCTAVSQLLSEEYWLFNNAVFCAVIDLITAAVKFQPVLVELLLWPTVSSQALVVDTTSATAAEQPSTSPSGDKEASSEVLEALWNILCKSGDLVNSHPHILSRVLFLLASLWQGGIEYLRVIEAFSTRPNFWKTLTLSLSFSSSSQSTSSSIPTTLGVSVTDFTKQELLNHAFKFRCEASVLSIMACDIFLQQYLLYPVSSSDTAATVVSNGASNNATGGGNNNTMTATTNGQAVPGVATKPVVSNESGALEMVSEWARASAISCILKSYVFCLYDKAVLFRAQAEARLLVVGVMGKILNSDSRGVSATLLERMKEATTQLLEFPPFEELLGQYSSQGYSYGKSLQIMLLSDLYQHLLGELEGGRQVPSGSFQEVATYLLNKEMDILLDQNKKPSSLGDGFHPSYGNGFVYDTDELERELGMDWWPNTVFTSLPAATVESAVHSMQQANAMASLGHAQLSSLRAWSTLLTVSIFNKQGLGGEPVPADLQWRDEDVDQSIEELCKALEALVMSTGLFGDVSNLVASFMSMQAHLLLILVRWFFNRAAAVVSTAQRPSSWAVCAQIVRTTTGCLRTHLDSQGQGVNPMQQGELLVKGLMGALLVALELMYSQNGRKFELSAGPNGGYGQAMADAFADVTLAGLGFLPLLCNAVEHPAYANLALGGINLLINSFLAPSTWLALLQNYFPTLSVLRWMHTDSTSEYPKVVLSICLSLARVRGGAEMLQNAGFFSHLLILSQHFQDEKRVIAGSMEGPFSVWQNWEQQQQEGWLWGLKMAVVTAILQSCGENDAGGAIVESALTYIGAVKDRILSSLHAPVVSFDAQGRKKTKLQQPQTTPRALQETQHVVALLSELTRHRKSWVQALPNSVTEFCETSLHLLAYIAREGLVLPGVFHATHVGIRCRPVRKEEIAAHQRPSIVRSNSGWFAVCGMGSSVGEEKRDLVSTPLLSTSSPPNITTSPSTGVHAIGSSFCTEYSDLVAINVYKLVLLLLKFICKQVQHAVERFEDGGPIDYTQFPELPSPEVLHSLQDQVVAVTTEVLSTRRPGQPKDRVVQDVCLLLLSILEKTLYLEVCMCRTCGLAPHPLRVDDFTKEYRALQLAAQGHRFLDGPLRFLERILVLAYPEVI</sequence>
<dbReference type="Pfam" id="PF10487">
    <property type="entry name" value="Nup188_N"/>
    <property type="match status" value="1"/>
</dbReference>
<evidence type="ECO:0000313" key="14">
    <source>
        <dbReference type="Proteomes" id="UP001497512"/>
    </source>
</evidence>
<evidence type="ECO:0000256" key="1">
    <source>
        <dbReference type="ARBA" id="ARBA00004567"/>
    </source>
</evidence>
<dbReference type="Proteomes" id="UP001497512">
    <property type="component" value="Chromosome 6"/>
</dbReference>
<name>A0ABP0UUC2_9BRYO</name>
<evidence type="ECO:0000256" key="7">
    <source>
        <dbReference type="ARBA" id="ARBA00023242"/>
    </source>
</evidence>
<dbReference type="InterPro" id="IPR018864">
    <property type="entry name" value="Nucleoporin_Nup188_N"/>
</dbReference>
<evidence type="ECO:0000313" key="13">
    <source>
        <dbReference type="EMBL" id="CAK9230144.1"/>
    </source>
</evidence>
<proteinExistence type="inferred from homology"/>
<dbReference type="PANTHER" id="PTHR31431:SF1">
    <property type="entry name" value="NUCLEOPORIN NUP188"/>
    <property type="match status" value="1"/>
</dbReference>
<keyword evidence="3" id="KW-0509">mRNA transport</keyword>
<keyword evidence="5" id="KW-0811">Translocation</keyword>
<dbReference type="InterPro" id="IPR048883">
    <property type="entry name" value="Nup188_N-subdom_III"/>
</dbReference>
<gene>
    <name evidence="13" type="ORF">CSSPTR1EN2_LOCUS20086</name>
</gene>
<evidence type="ECO:0000256" key="8">
    <source>
        <dbReference type="ARBA" id="ARBA00038387"/>
    </source>
</evidence>
<keyword evidence="7" id="KW-0539">Nucleus</keyword>
<dbReference type="PANTHER" id="PTHR31431">
    <property type="entry name" value="NUCLEOPORIN NUP188 HOMOLOG"/>
    <property type="match status" value="1"/>
</dbReference>
<evidence type="ECO:0000256" key="10">
    <source>
        <dbReference type="SAM" id="MobiDB-lite"/>
    </source>
</evidence>
<feature type="region of interest" description="Disordered" evidence="10">
    <location>
        <begin position="41"/>
        <end position="70"/>
    </location>
</feature>
<organism evidence="13 14">
    <name type="scientific">Sphagnum troendelagicum</name>
    <dbReference type="NCBI Taxonomy" id="128251"/>
    <lineage>
        <taxon>Eukaryota</taxon>
        <taxon>Viridiplantae</taxon>
        <taxon>Streptophyta</taxon>
        <taxon>Embryophyta</taxon>
        <taxon>Bryophyta</taxon>
        <taxon>Sphagnophytina</taxon>
        <taxon>Sphagnopsida</taxon>
        <taxon>Sphagnales</taxon>
        <taxon>Sphagnaceae</taxon>
        <taxon>Sphagnum</taxon>
    </lineage>
</organism>
<evidence type="ECO:0000256" key="3">
    <source>
        <dbReference type="ARBA" id="ARBA00022816"/>
    </source>
</evidence>
<evidence type="ECO:0000256" key="2">
    <source>
        <dbReference type="ARBA" id="ARBA00022448"/>
    </source>
</evidence>
<dbReference type="InterPro" id="IPR044840">
    <property type="entry name" value="Nup188"/>
</dbReference>
<evidence type="ECO:0000256" key="4">
    <source>
        <dbReference type="ARBA" id="ARBA00022927"/>
    </source>
</evidence>
<evidence type="ECO:0000259" key="11">
    <source>
        <dbReference type="Pfam" id="PF10487"/>
    </source>
</evidence>
<reference evidence="13" key="1">
    <citation type="submission" date="2024-02" db="EMBL/GenBank/DDBJ databases">
        <authorList>
            <consortium name="ELIXIR-Norway"/>
            <consortium name="Elixir Norway"/>
        </authorList>
    </citation>
    <scope>NUCLEOTIDE SEQUENCE</scope>
</reference>
<feature type="domain" description="Nucleoporin Nup188 N-terminal" evidence="11">
    <location>
        <begin position="79"/>
        <end position="395"/>
    </location>
</feature>